<comment type="similarity">
    <text evidence="3">Belongs to the BIG GRAIN 1 (BG1) plant protein family.</text>
</comment>
<dbReference type="AlphaFoldDB" id="A0AAD2EEA8"/>
<proteinExistence type="inferred from homology"/>
<accession>A0AAD2EEA8</accession>
<feature type="region of interest" description="Disordered" evidence="8">
    <location>
        <begin position="228"/>
        <end position="264"/>
    </location>
</feature>
<evidence type="ECO:0000256" key="1">
    <source>
        <dbReference type="ARBA" id="ARBA00002281"/>
    </source>
</evidence>
<keyword evidence="7" id="KW-0927">Auxin signaling pathway</keyword>
<dbReference type="Proteomes" id="UP000834106">
    <property type="component" value="Chromosome 21"/>
</dbReference>
<evidence type="ECO:0000256" key="6">
    <source>
        <dbReference type="ARBA" id="ARBA00023136"/>
    </source>
</evidence>
<dbReference type="GO" id="GO:0005886">
    <property type="term" value="C:plasma membrane"/>
    <property type="evidence" value="ECO:0007669"/>
    <property type="project" value="UniProtKB-SubCell"/>
</dbReference>
<comment type="subcellular location">
    <subcellularLocation>
        <location evidence="2">Cell membrane</location>
    </subcellularLocation>
</comment>
<organism evidence="9 10">
    <name type="scientific">Fraxinus pennsylvanica</name>
    <dbReference type="NCBI Taxonomy" id="56036"/>
    <lineage>
        <taxon>Eukaryota</taxon>
        <taxon>Viridiplantae</taxon>
        <taxon>Streptophyta</taxon>
        <taxon>Embryophyta</taxon>
        <taxon>Tracheophyta</taxon>
        <taxon>Spermatophyta</taxon>
        <taxon>Magnoliopsida</taxon>
        <taxon>eudicotyledons</taxon>
        <taxon>Gunneridae</taxon>
        <taxon>Pentapetalae</taxon>
        <taxon>asterids</taxon>
        <taxon>lamiids</taxon>
        <taxon>Lamiales</taxon>
        <taxon>Oleaceae</taxon>
        <taxon>Oleeae</taxon>
        <taxon>Fraxinus</taxon>
    </lineage>
</organism>
<name>A0AAD2EEA8_9LAMI</name>
<dbReference type="GO" id="GO:0009734">
    <property type="term" value="P:auxin-activated signaling pathway"/>
    <property type="evidence" value="ECO:0007669"/>
    <property type="project" value="UniProtKB-KW"/>
</dbReference>
<sequence>MNSWEKQFRANPKMPTFSSTLLDEIYRSIDEKSEDLRAYKEKSMKKQVGGRPKAKAKVVEDEEMASFRRACLVEKWMEKEVNEKVVAKKRPFLLPELENKLNHENDVSFFSSSSNSSDSSGALSSSSDTEFFGGSVSKSRVSCFSVTRPKPVRSSVSPRKNHLFHEQNEYDLLHEYRNHQADMIDESLIKSKSRALKIYDNLKKVKQPISPGGRLTNFINSLFVNANTKKGKKNPNTKNAVFEDSSMERKSKSTQDSPTYSSASSLSRSCLSKYSPKSREKMRNGIKRTVRFHPVSIIVDEDCRPCGHKSIYDEDSDKFGRPQLPLNTVVADLKVSLREKNRKAEEAARDFSAFKNILDNLGNDDEEDEDDATSDSSSDLFELDHLSLFGNNRFCVELPVYETTHLNTNHSIASGLIS</sequence>
<comment type="function">
    <text evidence="1">Involved in auxin transport. Regulator of the auxin signaling pathway.</text>
</comment>
<protein>
    <recommendedName>
        <fullName evidence="11">Protein BIG GRAIN 1-like A</fullName>
    </recommendedName>
</protein>
<evidence type="ECO:0008006" key="11">
    <source>
        <dbReference type="Google" id="ProtNLM"/>
    </source>
</evidence>
<feature type="compositionally biased region" description="Low complexity" evidence="8">
    <location>
        <begin position="115"/>
        <end position="127"/>
    </location>
</feature>
<dbReference type="InterPro" id="IPR039621">
    <property type="entry name" value="BG1-like"/>
</dbReference>
<dbReference type="PANTHER" id="PTHR33541:SF12">
    <property type="entry name" value="PROTEIN BIG GRAIN 1-LIKE A"/>
    <property type="match status" value="1"/>
</dbReference>
<evidence type="ECO:0000256" key="3">
    <source>
        <dbReference type="ARBA" id="ARBA00010067"/>
    </source>
</evidence>
<reference evidence="9" key="1">
    <citation type="submission" date="2023-05" db="EMBL/GenBank/DDBJ databases">
        <authorList>
            <person name="Huff M."/>
        </authorList>
    </citation>
    <scope>NUCLEOTIDE SEQUENCE</scope>
</reference>
<evidence type="ECO:0000256" key="8">
    <source>
        <dbReference type="SAM" id="MobiDB-lite"/>
    </source>
</evidence>
<evidence type="ECO:0000256" key="7">
    <source>
        <dbReference type="ARBA" id="ARBA00023294"/>
    </source>
</evidence>
<dbReference type="EMBL" id="OU503056">
    <property type="protein sequence ID" value="CAI9784931.1"/>
    <property type="molecule type" value="Genomic_DNA"/>
</dbReference>
<keyword evidence="10" id="KW-1185">Reference proteome</keyword>
<evidence type="ECO:0000313" key="10">
    <source>
        <dbReference type="Proteomes" id="UP000834106"/>
    </source>
</evidence>
<evidence type="ECO:0000256" key="2">
    <source>
        <dbReference type="ARBA" id="ARBA00004236"/>
    </source>
</evidence>
<feature type="region of interest" description="Disordered" evidence="8">
    <location>
        <begin position="115"/>
        <end position="135"/>
    </location>
</feature>
<evidence type="ECO:0000313" key="9">
    <source>
        <dbReference type="EMBL" id="CAI9784931.1"/>
    </source>
</evidence>
<keyword evidence="5" id="KW-1003">Cell membrane</keyword>
<gene>
    <name evidence="9" type="ORF">FPE_LOCUS32361</name>
</gene>
<evidence type="ECO:0000256" key="5">
    <source>
        <dbReference type="ARBA" id="ARBA00022475"/>
    </source>
</evidence>
<dbReference type="PANTHER" id="PTHR33541">
    <property type="entry name" value="PROTEIN BIG GRAIN 1-LIKE A-RELATED"/>
    <property type="match status" value="1"/>
</dbReference>
<evidence type="ECO:0000256" key="4">
    <source>
        <dbReference type="ARBA" id="ARBA00022448"/>
    </source>
</evidence>
<keyword evidence="6" id="KW-0472">Membrane</keyword>
<keyword evidence="4" id="KW-0813">Transport</keyword>